<sequence length="382" mass="42811">MSTKKNGQATTKNYQSPLKFISSLIVDSEACTSVKLGELDVLTANSHMVIPLEENTLNAAVLSSGTAPPLDPEAKPESPPSASTQEERRVEQAQASLDGETADGLTTTPFDFKLLPNELQHEIFISVVGLLRNENQNCLRSMASLMMVAKRFYDWVLPCLYNTVSLSSNNTSFLETIQSRHNSPTFFTKHIRKLCLPYYIPSKDAELILSLCSDVVDLAFWVDYHSSFPGRSIVPLLTSFPLRRLNIEARHFESLFVGVNQPAWLHALSHLSIVYWNHDYPPELRHLDKLSSLTHLSLNVNDDHLTSTSLGKILSACKQLKLIAIYGQQQLLDQSVRPVDSRVVFTTYSVSVLREWELQANGLEGCAWKRAEMQSLAQFDAE</sequence>
<name>A0A9P6EKX4_9AGAR</name>
<dbReference type="OrthoDB" id="3145912at2759"/>
<comment type="caution">
    <text evidence="2">The sequence shown here is derived from an EMBL/GenBank/DDBJ whole genome shotgun (WGS) entry which is preliminary data.</text>
</comment>
<dbReference type="EMBL" id="MU157840">
    <property type="protein sequence ID" value="KAF9530484.1"/>
    <property type="molecule type" value="Genomic_DNA"/>
</dbReference>
<organism evidence="2 3">
    <name type="scientific">Crepidotus variabilis</name>
    <dbReference type="NCBI Taxonomy" id="179855"/>
    <lineage>
        <taxon>Eukaryota</taxon>
        <taxon>Fungi</taxon>
        <taxon>Dikarya</taxon>
        <taxon>Basidiomycota</taxon>
        <taxon>Agaricomycotina</taxon>
        <taxon>Agaricomycetes</taxon>
        <taxon>Agaricomycetidae</taxon>
        <taxon>Agaricales</taxon>
        <taxon>Agaricineae</taxon>
        <taxon>Crepidotaceae</taxon>
        <taxon>Crepidotus</taxon>
    </lineage>
</organism>
<accession>A0A9P6EKX4</accession>
<keyword evidence="3" id="KW-1185">Reference proteome</keyword>
<proteinExistence type="predicted"/>
<dbReference type="Proteomes" id="UP000807306">
    <property type="component" value="Unassembled WGS sequence"/>
</dbReference>
<feature type="region of interest" description="Disordered" evidence="1">
    <location>
        <begin position="63"/>
        <end position="104"/>
    </location>
</feature>
<evidence type="ECO:0000313" key="2">
    <source>
        <dbReference type="EMBL" id="KAF9530484.1"/>
    </source>
</evidence>
<gene>
    <name evidence="2" type="ORF">CPB83DRAFT_892760</name>
</gene>
<evidence type="ECO:0000256" key="1">
    <source>
        <dbReference type="SAM" id="MobiDB-lite"/>
    </source>
</evidence>
<evidence type="ECO:0000313" key="3">
    <source>
        <dbReference type="Proteomes" id="UP000807306"/>
    </source>
</evidence>
<dbReference type="AlphaFoldDB" id="A0A9P6EKX4"/>
<protein>
    <submittedName>
        <fullName evidence="2">Uncharacterized protein</fullName>
    </submittedName>
</protein>
<reference evidence="2" key="1">
    <citation type="submission" date="2020-11" db="EMBL/GenBank/DDBJ databases">
        <authorList>
            <consortium name="DOE Joint Genome Institute"/>
            <person name="Ahrendt S."/>
            <person name="Riley R."/>
            <person name="Andreopoulos W."/>
            <person name="Labutti K."/>
            <person name="Pangilinan J."/>
            <person name="Ruiz-Duenas F.J."/>
            <person name="Barrasa J.M."/>
            <person name="Sanchez-Garcia M."/>
            <person name="Camarero S."/>
            <person name="Miyauchi S."/>
            <person name="Serrano A."/>
            <person name="Linde D."/>
            <person name="Babiker R."/>
            <person name="Drula E."/>
            <person name="Ayuso-Fernandez I."/>
            <person name="Pacheco R."/>
            <person name="Padilla G."/>
            <person name="Ferreira P."/>
            <person name="Barriuso J."/>
            <person name="Kellner H."/>
            <person name="Castanera R."/>
            <person name="Alfaro M."/>
            <person name="Ramirez L."/>
            <person name="Pisabarro A.G."/>
            <person name="Kuo A."/>
            <person name="Tritt A."/>
            <person name="Lipzen A."/>
            <person name="He G."/>
            <person name="Yan M."/>
            <person name="Ng V."/>
            <person name="Cullen D."/>
            <person name="Martin F."/>
            <person name="Rosso M.-N."/>
            <person name="Henrissat B."/>
            <person name="Hibbett D."/>
            <person name="Martinez A.T."/>
            <person name="Grigoriev I.V."/>
        </authorList>
    </citation>
    <scope>NUCLEOTIDE SEQUENCE</scope>
    <source>
        <strain evidence="2">CBS 506.95</strain>
    </source>
</reference>